<keyword evidence="3" id="KW-0732">Signal</keyword>
<sequence>MCFCFPAVTLSLFFAGTDGGWMPAPSVGNCPPGLEYLTQLDQMLVKQKVELLEAFTGFETANKYKVLNTMGQQLYYAKEDSDCCTRNCCGPLRPFDMKILDNNQMEVMHLNRPLACTSCCFPCCLQSLEVSSPPGTVIGTVKQDWSILKPKFSVCNASGDVILRIEGPLCTCSICGDVEFTVLSAEGDVPVGKISKQWTGLVKEAFTDADNFGISFPMDLDVKMKATLLGAVFLIYDVADDDDDDDGVWVKLVKCLCTEVEKQTTSPELSALLPPWRAALE</sequence>
<evidence type="ECO:0000313" key="4">
    <source>
        <dbReference type="EMBL" id="KAG0715729.1"/>
    </source>
</evidence>
<keyword evidence="2" id="KW-0106">Calcium</keyword>
<evidence type="ECO:0000313" key="5">
    <source>
        <dbReference type="Proteomes" id="UP000770661"/>
    </source>
</evidence>
<organism evidence="4 5">
    <name type="scientific">Chionoecetes opilio</name>
    <name type="common">Atlantic snow crab</name>
    <name type="synonym">Cancer opilio</name>
    <dbReference type="NCBI Taxonomy" id="41210"/>
    <lineage>
        <taxon>Eukaryota</taxon>
        <taxon>Metazoa</taxon>
        <taxon>Ecdysozoa</taxon>
        <taxon>Arthropoda</taxon>
        <taxon>Crustacea</taxon>
        <taxon>Multicrustacea</taxon>
        <taxon>Malacostraca</taxon>
        <taxon>Eumalacostraca</taxon>
        <taxon>Eucarida</taxon>
        <taxon>Decapoda</taxon>
        <taxon>Pleocyemata</taxon>
        <taxon>Brachyura</taxon>
        <taxon>Eubrachyura</taxon>
        <taxon>Majoidea</taxon>
        <taxon>Majidae</taxon>
        <taxon>Chionoecetes</taxon>
    </lineage>
</organism>
<dbReference type="SUPFAM" id="SSF54518">
    <property type="entry name" value="Tubby C-terminal domain-like"/>
    <property type="match status" value="1"/>
</dbReference>
<keyword evidence="2" id="KW-0449">Lipoprotein</keyword>
<comment type="function">
    <text evidence="2">May mediate accelerated ATP-independent bidirectional transbilayer migration of phospholipids upon binding calcium ions that results in a loss of phospholipid asymmetry in the plasma membrane.</text>
</comment>
<comment type="similarity">
    <text evidence="1 2">Belongs to the phospholipid scramblase family.</text>
</comment>
<dbReference type="GO" id="GO:0017128">
    <property type="term" value="F:phospholipid scramblase activity"/>
    <property type="evidence" value="ECO:0007669"/>
    <property type="project" value="InterPro"/>
</dbReference>
<feature type="signal peptide" evidence="3">
    <location>
        <begin position="1"/>
        <end position="19"/>
    </location>
</feature>
<evidence type="ECO:0000256" key="2">
    <source>
        <dbReference type="RuleBase" id="RU363116"/>
    </source>
</evidence>
<dbReference type="InterPro" id="IPR025659">
    <property type="entry name" value="Tubby-like_C"/>
</dbReference>
<dbReference type="OrthoDB" id="191150at2759"/>
<keyword evidence="2" id="KW-0564">Palmitate</keyword>
<evidence type="ECO:0000256" key="1">
    <source>
        <dbReference type="ARBA" id="ARBA00005350"/>
    </source>
</evidence>
<dbReference type="Pfam" id="PF03803">
    <property type="entry name" value="Scramblase"/>
    <property type="match status" value="1"/>
</dbReference>
<dbReference type="EMBL" id="JACEEZ010019414">
    <property type="protein sequence ID" value="KAG0715729.1"/>
    <property type="molecule type" value="Genomic_DNA"/>
</dbReference>
<dbReference type="PANTHER" id="PTHR23248:SF9">
    <property type="entry name" value="PHOSPHOLIPID SCRAMBLASE"/>
    <property type="match status" value="1"/>
</dbReference>
<comment type="cofactor">
    <cofactor evidence="2">
        <name>Ca(2+)</name>
        <dbReference type="ChEBI" id="CHEBI:29108"/>
    </cofactor>
</comment>
<protein>
    <recommendedName>
        <fullName evidence="2">Phospholipid scramblase</fullName>
    </recommendedName>
</protein>
<evidence type="ECO:0000256" key="3">
    <source>
        <dbReference type="SAM" id="SignalP"/>
    </source>
</evidence>
<gene>
    <name evidence="4" type="primary">PLSCR2_1</name>
    <name evidence="4" type="ORF">GWK47_011257</name>
</gene>
<dbReference type="GO" id="GO:0005886">
    <property type="term" value="C:plasma membrane"/>
    <property type="evidence" value="ECO:0007669"/>
    <property type="project" value="TreeGrafter"/>
</dbReference>
<keyword evidence="5" id="KW-1185">Reference proteome</keyword>
<dbReference type="InterPro" id="IPR005552">
    <property type="entry name" value="Scramblase"/>
</dbReference>
<dbReference type="AlphaFoldDB" id="A0A8J5CMC7"/>
<accession>A0A8J5CMC7</accession>
<comment type="caution">
    <text evidence="4">The sequence shown here is derived from an EMBL/GenBank/DDBJ whole genome shotgun (WGS) entry which is preliminary data.</text>
</comment>
<proteinExistence type="inferred from homology"/>
<name>A0A8J5CMC7_CHIOP</name>
<reference evidence="4" key="1">
    <citation type="submission" date="2020-07" db="EMBL/GenBank/DDBJ databases">
        <title>The High-quality genome of the commercially important snow crab, Chionoecetes opilio.</title>
        <authorList>
            <person name="Jeong J.-H."/>
            <person name="Ryu S."/>
        </authorList>
    </citation>
    <scope>NUCLEOTIDE SEQUENCE</scope>
    <source>
        <strain evidence="4">MADBK_172401_WGS</strain>
        <tissue evidence="4">Digestive gland</tissue>
    </source>
</reference>
<dbReference type="Proteomes" id="UP000770661">
    <property type="component" value="Unassembled WGS sequence"/>
</dbReference>
<dbReference type="PANTHER" id="PTHR23248">
    <property type="entry name" value="PHOSPHOLIPID SCRAMBLASE-RELATED"/>
    <property type="match status" value="1"/>
</dbReference>
<feature type="chain" id="PRO_5035262707" description="Phospholipid scramblase" evidence="3">
    <location>
        <begin position="20"/>
        <end position="281"/>
    </location>
</feature>